<dbReference type="RefSeq" id="WP_145254915.1">
    <property type="nucleotide sequence ID" value="NZ_CP036279.1"/>
</dbReference>
<keyword evidence="9" id="KW-1185">Reference proteome</keyword>
<keyword evidence="5 6" id="KW-0472">Membrane</keyword>
<gene>
    <name evidence="8" type="primary">ydjZ_1</name>
    <name evidence="8" type="ORF">Pan216_07340</name>
</gene>
<sequence length="239" mass="25704">MSKGKIARICLGLLWVGLGLSSVVVWWLSGVPAAEVPQYLADWLERVGTTRAVVLFLLLYTLRPLILFPSSVMGIASGLTFGPVLGCAVTMAGELLGATLAFSLARFLGRRWIDARLWPRFDKWNKRAGDNGVLSVCVLRLIWLPYDTVSYLCGLTRIRLADFVLGTALGSIFYVLSMTLLGGSASVGLVGEIVIGSLTVSHRALLVLVSVLSFAVGIVLAVTLRRRFKQAPVEAGSPA</sequence>
<dbReference type="KEGG" id="knv:Pan216_07340"/>
<dbReference type="PANTHER" id="PTHR12677">
    <property type="entry name" value="GOLGI APPARATUS MEMBRANE PROTEIN TVP38-RELATED"/>
    <property type="match status" value="1"/>
</dbReference>
<comment type="similarity">
    <text evidence="6">Belongs to the TVP38/TMEM64 family.</text>
</comment>
<dbReference type="GO" id="GO:0005886">
    <property type="term" value="C:plasma membrane"/>
    <property type="evidence" value="ECO:0007669"/>
    <property type="project" value="UniProtKB-SubCell"/>
</dbReference>
<dbReference type="Proteomes" id="UP000317093">
    <property type="component" value="Chromosome"/>
</dbReference>
<evidence type="ECO:0000313" key="8">
    <source>
        <dbReference type="EMBL" id="QDU59901.1"/>
    </source>
</evidence>
<accession>A0A518AYU9</accession>
<feature type="transmembrane region" description="Helical" evidence="6">
    <location>
        <begin position="158"/>
        <end position="184"/>
    </location>
</feature>
<dbReference type="InterPro" id="IPR032816">
    <property type="entry name" value="VTT_dom"/>
</dbReference>
<dbReference type="OrthoDB" id="9779114at2"/>
<protein>
    <recommendedName>
        <fullName evidence="6">TVP38/TMEM64 family membrane protein</fullName>
    </recommendedName>
</protein>
<organism evidence="8 9">
    <name type="scientific">Kolteria novifilia</name>
    <dbReference type="NCBI Taxonomy" id="2527975"/>
    <lineage>
        <taxon>Bacteria</taxon>
        <taxon>Pseudomonadati</taxon>
        <taxon>Planctomycetota</taxon>
        <taxon>Planctomycetia</taxon>
        <taxon>Kolteriales</taxon>
        <taxon>Kolteriaceae</taxon>
        <taxon>Kolteria</taxon>
    </lineage>
</organism>
<comment type="caution">
    <text evidence="6">Lacks conserved residue(s) required for the propagation of feature annotation.</text>
</comment>
<dbReference type="AlphaFoldDB" id="A0A518AYU9"/>
<evidence type="ECO:0000313" key="9">
    <source>
        <dbReference type="Proteomes" id="UP000317093"/>
    </source>
</evidence>
<keyword evidence="3 6" id="KW-0812">Transmembrane</keyword>
<feature type="domain" description="VTT" evidence="7">
    <location>
        <begin position="68"/>
        <end position="182"/>
    </location>
</feature>
<evidence type="ECO:0000259" key="7">
    <source>
        <dbReference type="Pfam" id="PF09335"/>
    </source>
</evidence>
<evidence type="ECO:0000256" key="1">
    <source>
        <dbReference type="ARBA" id="ARBA00004651"/>
    </source>
</evidence>
<dbReference type="Pfam" id="PF09335">
    <property type="entry name" value="VTT_dom"/>
    <property type="match status" value="1"/>
</dbReference>
<evidence type="ECO:0000256" key="4">
    <source>
        <dbReference type="ARBA" id="ARBA00022989"/>
    </source>
</evidence>
<evidence type="ECO:0000256" key="2">
    <source>
        <dbReference type="ARBA" id="ARBA00022475"/>
    </source>
</evidence>
<evidence type="ECO:0000256" key="5">
    <source>
        <dbReference type="ARBA" id="ARBA00023136"/>
    </source>
</evidence>
<dbReference type="PANTHER" id="PTHR12677:SF59">
    <property type="entry name" value="GOLGI APPARATUS MEMBRANE PROTEIN TVP38-RELATED"/>
    <property type="match status" value="1"/>
</dbReference>
<keyword evidence="4 6" id="KW-1133">Transmembrane helix</keyword>
<proteinExistence type="inferred from homology"/>
<feature type="transmembrane region" description="Helical" evidence="6">
    <location>
        <begin position="80"/>
        <end position="108"/>
    </location>
</feature>
<name>A0A518AYU9_9BACT</name>
<comment type="subcellular location">
    <subcellularLocation>
        <location evidence="1 6">Cell membrane</location>
        <topology evidence="1 6">Multi-pass membrane protein</topology>
    </subcellularLocation>
</comment>
<keyword evidence="2 6" id="KW-1003">Cell membrane</keyword>
<evidence type="ECO:0000256" key="3">
    <source>
        <dbReference type="ARBA" id="ARBA00022692"/>
    </source>
</evidence>
<dbReference type="EMBL" id="CP036279">
    <property type="protein sequence ID" value="QDU59901.1"/>
    <property type="molecule type" value="Genomic_DNA"/>
</dbReference>
<feature type="transmembrane region" description="Helical" evidence="6">
    <location>
        <begin position="204"/>
        <end position="224"/>
    </location>
</feature>
<reference evidence="8 9" key="1">
    <citation type="submission" date="2019-02" db="EMBL/GenBank/DDBJ databases">
        <title>Deep-cultivation of Planctomycetes and their phenomic and genomic characterization uncovers novel biology.</title>
        <authorList>
            <person name="Wiegand S."/>
            <person name="Jogler M."/>
            <person name="Boedeker C."/>
            <person name="Pinto D."/>
            <person name="Vollmers J."/>
            <person name="Rivas-Marin E."/>
            <person name="Kohn T."/>
            <person name="Peeters S.H."/>
            <person name="Heuer A."/>
            <person name="Rast P."/>
            <person name="Oberbeckmann S."/>
            <person name="Bunk B."/>
            <person name="Jeske O."/>
            <person name="Meyerdierks A."/>
            <person name="Storesund J.E."/>
            <person name="Kallscheuer N."/>
            <person name="Luecker S."/>
            <person name="Lage O.M."/>
            <person name="Pohl T."/>
            <person name="Merkel B.J."/>
            <person name="Hornburger P."/>
            <person name="Mueller R.-W."/>
            <person name="Bruemmer F."/>
            <person name="Labrenz M."/>
            <person name="Spormann A.M."/>
            <person name="Op den Camp H."/>
            <person name="Overmann J."/>
            <person name="Amann R."/>
            <person name="Jetten M.S.M."/>
            <person name="Mascher T."/>
            <person name="Medema M.H."/>
            <person name="Devos D.P."/>
            <person name="Kaster A.-K."/>
            <person name="Ovreas L."/>
            <person name="Rohde M."/>
            <person name="Galperin M.Y."/>
            <person name="Jogler C."/>
        </authorList>
    </citation>
    <scope>NUCLEOTIDE SEQUENCE [LARGE SCALE GENOMIC DNA]</scope>
    <source>
        <strain evidence="8 9">Pan216</strain>
    </source>
</reference>
<evidence type="ECO:0000256" key="6">
    <source>
        <dbReference type="RuleBase" id="RU366058"/>
    </source>
</evidence>
<dbReference type="InterPro" id="IPR015414">
    <property type="entry name" value="TMEM64"/>
</dbReference>